<keyword evidence="5" id="KW-0408">Iron</keyword>
<dbReference type="Gene3D" id="3.30.70.20">
    <property type="match status" value="1"/>
</dbReference>
<dbReference type="InterPro" id="IPR051269">
    <property type="entry name" value="Fe-S_cluster_ET"/>
</dbReference>
<dbReference type="RefSeq" id="WP_209694363.1">
    <property type="nucleotide sequence ID" value="NZ_BAAAVU010000042.1"/>
</dbReference>
<dbReference type="Proteomes" id="UP000755585">
    <property type="component" value="Unassembled WGS sequence"/>
</dbReference>
<evidence type="ECO:0000256" key="7">
    <source>
        <dbReference type="ARBA" id="ARBA00023291"/>
    </source>
</evidence>
<evidence type="ECO:0000256" key="4">
    <source>
        <dbReference type="ARBA" id="ARBA00022982"/>
    </source>
</evidence>
<keyword evidence="3" id="KW-0479">Metal-binding</keyword>
<evidence type="ECO:0000256" key="1">
    <source>
        <dbReference type="ARBA" id="ARBA00001927"/>
    </source>
</evidence>
<keyword evidence="9" id="KW-1185">Reference proteome</keyword>
<evidence type="ECO:0000256" key="6">
    <source>
        <dbReference type="ARBA" id="ARBA00023014"/>
    </source>
</evidence>
<evidence type="ECO:0000256" key="5">
    <source>
        <dbReference type="ARBA" id="ARBA00023004"/>
    </source>
</evidence>
<evidence type="ECO:0000256" key="2">
    <source>
        <dbReference type="ARBA" id="ARBA00022448"/>
    </source>
</evidence>
<accession>A0ABS4UIN6</accession>
<evidence type="ECO:0000313" key="8">
    <source>
        <dbReference type="EMBL" id="MBP2351465.1"/>
    </source>
</evidence>
<proteinExistence type="predicted"/>
<evidence type="ECO:0000313" key="9">
    <source>
        <dbReference type="Proteomes" id="UP000755585"/>
    </source>
</evidence>
<dbReference type="PANTHER" id="PTHR36923:SF3">
    <property type="entry name" value="FERREDOXIN"/>
    <property type="match status" value="1"/>
</dbReference>
<keyword evidence="6" id="KW-0411">Iron-sulfur</keyword>
<dbReference type="Pfam" id="PF13459">
    <property type="entry name" value="Fer4_15"/>
    <property type="match status" value="1"/>
</dbReference>
<comment type="cofactor">
    <cofactor evidence="1">
        <name>[3Fe-4S] cluster</name>
        <dbReference type="ChEBI" id="CHEBI:21137"/>
    </cofactor>
</comment>
<evidence type="ECO:0000256" key="3">
    <source>
        <dbReference type="ARBA" id="ARBA00022723"/>
    </source>
</evidence>
<dbReference type="SUPFAM" id="SSF54862">
    <property type="entry name" value="4Fe-4S ferredoxins"/>
    <property type="match status" value="1"/>
</dbReference>
<comment type="caution">
    <text evidence="8">The sequence shown here is derived from an EMBL/GenBank/DDBJ whole genome shotgun (WGS) entry which is preliminary data.</text>
</comment>
<sequence>MRIRVNHDRCTGHARCNALSEEIYPLDDVGYSAVVDAQVPVGSESIAREGADTCPEGAIEVIDDC</sequence>
<gene>
    <name evidence="8" type="ORF">JOF29_002548</name>
</gene>
<dbReference type="PANTHER" id="PTHR36923">
    <property type="entry name" value="FERREDOXIN"/>
    <property type="match status" value="1"/>
</dbReference>
<reference evidence="8 9" key="1">
    <citation type="submission" date="2021-03" db="EMBL/GenBank/DDBJ databases">
        <title>Sequencing the genomes of 1000 actinobacteria strains.</title>
        <authorList>
            <person name="Klenk H.-P."/>
        </authorList>
    </citation>
    <scope>NUCLEOTIDE SEQUENCE [LARGE SCALE GENOMIC DNA]</scope>
    <source>
        <strain evidence="8 9">DSM 18824</strain>
    </source>
</reference>
<dbReference type="EMBL" id="JAGINT010000001">
    <property type="protein sequence ID" value="MBP2351465.1"/>
    <property type="molecule type" value="Genomic_DNA"/>
</dbReference>
<name>A0ABS4UIN6_9ACTN</name>
<protein>
    <submittedName>
        <fullName evidence="8">Ferredoxin</fullName>
    </submittedName>
</protein>
<organism evidence="8 9">
    <name type="scientific">Kribbella aluminosa</name>
    <dbReference type="NCBI Taxonomy" id="416017"/>
    <lineage>
        <taxon>Bacteria</taxon>
        <taxon>Bacillati</taxon>
        <taxon>Actinomycetota</taxon>
        <taxon>Actinomycetes</taxon>
        <taxon>Propionibacteriales</taxon>
        <taxon>Kribbellaceae</taxon>
        <taxon>Kribbella</taxon>
    </lineage>
</organism>
<keyword evidence="2" id="KW-0813">Transport</keyword>
<keyword evidence="7" id="KW-0003">3Fe-4S</keyword>
<keyword evidence="4" id="KW-0249">Electron transport</keyword>